<gene>
    <name evidence="2" type="ORF">FC774_07500</name>
    <name evidence="3" type="ORF">FDB51_01020</name>
</gene>
<feature type="transmembrane region" description="Helical" evidence="1">
    <location>
        <begin position="129"/>
        <end position="149"/>
    </location>
</feature>
<evidence type="ECO:0000313" key="4">
    <source>
        <dbReference type="Proteomes" id="UP000473681"/>
    </source>
</evidence>
<name>A0A0M1LS31_CLOBO</name>
<dbReference type="NCBIfam" id="TIGR03732">
    <property type="entry name" value="lanti_perm_MutE"/>
    <property type="match status" value="1"/>
</dbReference>
<feature type="transmembrane region" description="Helical" evidence="1">
    <location>
        <begin position="221"/>
        <end position="243"/>
    </location>
</feature>
<sequence length="249" mass="28489">MLKYFLAENRKTKNTFLNKLVWVAPVLTILLSAFLAMDYFQVDSYNWWYMTMLPGSLSLGCCLLNRIDGNMKNKAVICLPIDLKKVWFAKILVGIKNLSISCIIIFILIELGMFLINSNSINEIALTNGLYASILLIVTFMWQIPLNFFLEDKIGLFWSVILSFAVNIFFGTMAVKSYWWMIPFSYPSRMMCPVLGILPNGLFAVPESQTFTPEVLSCSSVPYGLIVSIILFLVISYITSIWYERKEVL</sequence>
<evidence type="ECO:0000313" key="2">
    <source>
        <dbReference type="EMBL" id="NFF87719.1"/>
    </source>
</evidence>
<dbReference type="RefSeq" id="WP_017825667.1">
    <property type="nucleotide sequence ID" value="NZ_JACBBZ010000003.1"/>
</dbReference>
<dbReference type="Proteomes" id="UP000473681">
    <property type="component" value="Unassembled WGS sequence"/>
</dbReference>
<dbReference type="OrthoDB" id="9776525at2"/>
<proteinExistence type="predicted"/>
<dbReference type="Proteomes" id="UP000476820">
    <property type="component" value="Unassembled WGS sequence"/>
</dbReference>
<feature type="transmembrane region" description="Helical" evidence="1">
    <location>
        <begin position="47"/>
        <end position="67"/>
    </location>
</feature>
<keyword evidence="1" id="KW-0812">Transmembrane</keyword>
<feature type="transmembrane region" description="Helical" evidence="1">
    <location>
        <begin position="87"/>
        <end position="109"/>
    </location>
</feature>
<dbReference type="AlphaFoldDB" id="A0A0M1LS31"/>
<feature type="transmembrane region" description="Helical" evidence="1">
    <location>
        <begin position="20"/>
        <end position="41"/>
    </location>
</feature>
<keyword evidence="1" id="KW-1133">Transmembrane helix</keyword>
<feature type="transmembrane region" description="Helical" evidence="1">
    <location>
        <begin position="156"/>
        <end position="181"/>
    </location>
</feature>
<keyword evidence="1" id="KW-0472">Membrane</keyword>
<accession>A0A0M1LS31</accession>
<dbReference type="EMBL" id="SWOV01000015">
    <property type="protein sequence ID" value="NFF87719.1"/>
    <property type="molecule type" value="Genomic_DNA"/>
</dbReference>
<protein>
    <submittedName>
        <fullName evidence="2">Lantibiotic immunity ABC transporter MutE/EpiE family permease subunit</fullName>
    </submittedName>
</protein>
<evidence type="ECO:0000256" key="1">
    <source>
        <dbReference type="SAM" id="Phobius"/>
    </source>
</evidence>
<reference evidence="4 5" key="1">
    <citation type="submission" date="2019-04" db="EMBL/GenBank/DDBJ databases">
        <title>Genome sequencing of Clostridium botulinum Groups I-IV and Clostridium butyricum.</title>
        <authorList>
            <person name="Brunt J."/>
            <person name="Van Vliet A.H.M."/>
            <person name="Stringer S.C."/>
            <person name="Carter A.T."/>
            <person name="Peck M.W."/>
        </authorList>
    </citation>
    <scope>NUCLEOTIDE SEQUENCE [LARGE SCALE GENOMIC DNA]</scope>
    <source>
        <strain evidence="2 5">1605</strain>
        <strain evidence="3 4">CB-K-33E</strain>
    </source>
</reference>
<evidence type="ECO:0000313" key="5">
    <source>
        <dbReference type="Proteomes" id="UP000476820"/>
    </source>
</evidence>
<dbReference type="CDD" id="cd21807">
    <property type="entry name" value="ABC-2_lan_permease_MutE_EpiE-like"/>
    <property type="match status" value="1"/>
</dbReference>
<comment type="caution">
    <text evidence="2">The sequence shown here is derived from an EMBL/GenBank/DDBJ whole genome shotgun (WGS) entry which is preliminary data.</text>
</comment>
<organism evidence="2 5">
    <name type="scientific">Clostridium botulinum</name>
    <dbReference type="NCBI Taxonomy" id="1491"/>
    <lineage>
        <taxon>Bacteria</taxon>
        <taxon>Bacillati</taxon>
        <taxon>Bacillota</taxon>
        <taxon>Clostridia</taxon>
        <taxon>Eubacteriales</taxon>
        <taxon>Clostridiaceae</taxon>
        <taxon>Clostridium</taxon>
    </lineage>
</organism>
<dbReference type="EMBL" id="SWVK01000001">
    <property type="protein sequence ID" value="NFN33733.1"/>
    <property type="molecule type" value="Genomic_DNA"/>
</dbReference>
<evidence type="ECO:0000313" key="3">
    <source>
        <dbReference type="EMBL" id="NFN33733.1"/>
    </source>
</evidence>
<dbReference type="InterPro" id="IPR021205">
    <property type="entry name" value="Lanti_perm_SpaE/MutE/EpiE-like"/>
</dbReference>